<dbReference type="RefSeq" id="WP_345728868.1">
    <property type="nucleotide sequence ID" value="NZ_BAAAYN010000019.1"/>
</dbReference>
<evidence type="ECO:0000313" key="1">
    <source>
        <dbReference type="EMBL" id="GAA3387824.1"/>
    </source>
</evidence>
<comment type="caution">
    <text evidence="1">The sequence shown here is derived from an EMBL/GenBank/DDBJ whole genome shotgun (WGS) entry which is preliminary data.</text>
</comment>
<sequence>MLNPKTVLDRFLRRDAPPATPPLEPHDRVVAWATTAEAVAVASIRALWLPPKKGAEGVTGPDGTEWHRLGWSEIHKAVWRDGALVVTTGVEIEPGVVTDGPERRLRLVEPRDLPAEVRTRVTKSVAYTEHHRLSTGGGVRVVARRVPGRDGLTWHLRFDDPSDREVPAARAEAEGLLTEARVSWGDGPAA</sequence>
<evidence type="ECO:0000313" key="2">
    <source>
        <dbReference type="Proteomes" id="UP001501676"/>
    </source>
</evidence>
<dbReference type="EMBL" id="BAAAYN010000019">
    <property type="protein sequence ID" value="GAA3387824.1"/>
    <property type="molecule type" value="Genomic_DNA"/>
</dbReference>
<protein>
    <submittedName>
        <fullName evidence="1">Uncharacterized protein</fullName>
    </submittedName>
</protein>
<gene>
    <name evidence="1" type="ORF">GCM10020369_31730</name>
</gene>
<name>A0ABP6SXG1_9ACTN</name>
<proteinExistence type="predicted"/>
<keyword evidence="2" id="KW-1185">Reference proteome</keyword>
<dbReference type="Proteomes" id="UP001501676">
    <property type="component" value="Unassembled WGS sequence"/>
</dbReference>
<accession>A0ABP6SXG1</accession>
<organism evidence="1 2">
    <name type="scientific">Cryptosporangium minutisporangium</name>
    <dbReference type="NCBI Taxonomy" id="113569"/>
    <lineage>
        <taxon>Bacteria</taxon>
        <taxon>Bacillati</taxon>
        <taxon>Actinomycetota</taxon>
        <taxon>Actinomycetes</taxon>
        <taxon>Cryptosporangiales</taxon>
        <taxon>Cryptosporangiaceae</taxon>
        <taxon>Cryptosporangium</taxon>
    </lineage>
</organism>
<reference evidence="2" key="1">
    <citation type="journal article" date="2019" name="Int. J. Syst. Evol. Microbiol.">
        <title>The Global Catalogue of Microorganisms (GCM) 10K type strain sequencing project: providing services to taxonomists for standard genome sequencing and annotation.</title>
        <authorList>
            <consortium name="The Broad Institute Genomics Platform"/>
            <consortium name="The Broad Institute Genome Sequencing Center for Infectious Disease"/>
            <person name="Wu L."/>
            <person name="Ma J."/>
        </authorList>
    </citation>
    <scope>NUCLEOTIDE SEQUENCE [LARGE SCALE GENOMIC DNA]</scope>
    <source>
        <strain evidence="2">JCM 9458</strain>
    </source>
</reference>